<accession>A0A382F1I4</accession>
<dbReference type="AlphaFoldDB" id="A0A382F1I4"/>
<proteinExistence type="predicted"/>
<gene>
    <name evidence="1" type="ORF">METZ01_LOCUS209720</name>
</gene>
<feature type="non-terminal residue" evidence="1">
    <location>
        <position position="1"/>
    </location>
</feature>
<sequence>VLDPASIIVSDDLSLILSNDEQLKNCMESGEVLEFLQPDVIVA</sequence>
<dbReference type="EMBL" id="UINC01047509">
    <property type="protein sequence ID" value="SVB56866.1"/>
    <property type="molecule type" value="Genomic_DNA"/>
</dbReference>
<evidence type="ECO:0000313" key="1">
    <source>
        <dbReference type="EMBL" id="SVB56866.1"/>
    </source>
</evidence>
<name>A0A382F1I4_9ZZZZ</name>
<protein>
    <submittedName>
        <fullName evidence="1">Uncharacterized protein</fullName>
    </submittedName>
</protein>
<reference evidence="1" key="1">
    <citation type="submission" date="2018-05" db="EMBL/GenBank/DDBJ databases">
        <authorList>
            <person name="Lanie J.A."/>
            <person name="Ng W.-L."/>
            <person name="Kazmierczak K.M."/>
            <person name="Andrzejewski T.M."/>
            <person name="Davidsen T.M."/>
            <person name="Wayne K.J."/>
            <person name="Tettelin H."/>
            <person name="Glass J.I."/>
            <person name="Rusch D."/>
            <person name="Podicherti R."/>
            <person name="Tsui H.-C.T."/>
            <person name="Winkler M.E."/>
        </authorList>
    </citation>
    <scope>NUCLEOTIDE SEQUENCE</scope>
</reference>
<organism evidence="1">
    <name type="scientific">marine metagenome</name>
    <dbReference type="NCBI Taxonomy" id="408172"/>
    <lineage>
        <taxon>unclassified sequences</taxon>
        <taxon>metagenomes</taxon>
        <taxon>ecological metagenomes</taxon>
    </lineage>
</organism>